<dbReference type="EMBL" id="BAABIS010000001">
    <property type="protein sequence ID" value="GAA4838952.1"/>
    <property type="molecule type" value="Genomic_DNA"/>
</dbReference>
<sequence length="261" mass="27351">MGRRRGRSTVLWTVGGLLATVAILTTYSALTSEEQPTSARPGATAPPPTPRNTATPIPLETYSAPATWTEPTRWQALPRGSRAAANGRETGFPDSVDGAVAMLVAASAINAQGSRSLADEQWAIYAAYTASSEQSAALSQKVREGTARTDASTRAAMGLETTGPMPSGAHIRSQAVGFKIIRSAPGIVSTHLLVRSTQKAGELQPEKVSYIVCALSVAWREGDWKFTARPTSDRADEAPAIAAPGDAAFNSAGWTAIRQAS</sequence>
<evidence type="ECO:0000313" key="3">
    <source>
        <dbReference type="Proteomes" id="UP001501752"/>
    </source>
</evidence>
<protein>
    <recommendedName>
        <fullName evidence="4">Integral membrane protein</fullName>
    </recommendedName>
</protein>
<dbReference type="Proteomes" id="UP001501752">
    <property type="component" value="Unassembled WGS sequence"/>
</dbReference>
<comment type="caution">
    <text evidence="2">The sequence shown here is derived from an EMBL/GenBank/DDBJ whole genome shotgun (WGS) entry which is preliminary data.</text>
</comment>
<reference evidence="3" key="1">
    <citation type="journal article" date="2019" name="Int. J. Syst. Evol. Microbiol.">
        <title>The Global Catalogue of Microorganisms (GCM) 10K type strain sequencing project: providing services to taxonomists for standard genome sequencing and annotation.</title>
        <authorList>
            <consortium name="The Broad Institute Genomics Platform"/>
            <consortium name="The Broad Institute Genome Sequencing Center for Infectious Disease"/>
            <person name="Wu L."/>
            <person name="Ma J."/>
        </authorList>
    </citation>
    <scope>NUCLEOTIDE SEQUENCE [LARGE SCALE GENOMIC DNA]</scope>
    <source>
        <strain evidence="3">JCM 13006</strain>
    </source>
</reference>
<evidence type="ECO:0000313" key="2">
    <source>
        <dbReference type="EMBL" id="GAA4838952.1"/>
    </source>
</evidence>
<name>A0ABP9DFT2_9ACTN</name>
<proteinExistence type="predicted"/>
<evidence type="ECO:0008006" key="4">
    <source>
        <dbReference type="Google" id="ProtNLM"/>
    </source>
</evidence>
<evidence type="ECO:0000256" key="1">
    <source>
        <dbReference type="SAM" id="MobiDB-lite"/>
    </source>
</evidence>
<gene>
    <name evidence="2" type="ORF">GCM10023235_12790</name>
</gene>
<feature type="region of interest" description="Disordered" evidence="1">
    <location>
        <begin position="31"/>
        <end position="57"/>
    </location>
</feature>
<organism evidence="2 3">
    <name type="scientific">Kitasatospora terrestris</name>
    <dbReference type="NCBI Taxonomy" id="258051"/>
    <lineage>
        <taxon>Bacteria</taxon>
        <taxon>Bacillati</taxon>
        <taxon>Actinomycetota</taxon>
        <taxon>Actinomycetes</taxon>
        <taxon>Kitasatosporales</taxon>
        <taxon>Streptomycetaceae</taxon>
        <taxon>Kitasatospora</taxon>
    </lineage>
</organism>
<keyword evidence="3" id="KW-1185">Reference proteome</keyword>
<accession>A0ABP9DFT2</accession>